<dbReference type="EMBL" id="BTPE01000005">
    <property type="protein sequence ID" value="GMQ33409.1"/>
    <property type="molecule type" value="Genomic_DNA"/>
</dbReference>
<evidence type="ECO:0000313" key="2">
    <source>
        <dbReference type="EMBL" id="GMQ33409.1"/>
    </source>
</evidence>
<keyword evidence="1" id="KW-1133">Transmembrane helix</keyword>
<name>A0ABQ6PZN6_9BACT</name>
<feature type="transmembrane region" description="Helical" evidence="1">
    <location>
        <begin position="12"/>
        <end position="31"/>
    </location>
</feature>
<sequence length="110" mass="12706">MNSSVKFKKLNDSFVFLFQLFALIFFSFLIFSCSPEKKLIIPQEPTIWVVSEIYEPNEEKFNGMVGYKIIPINPGNINARPTWKLDHKGKYEVGQKVDFSPLLENKTASK</sequence>
<protein>
    <submittedName>
        <fullName evidence="2">Uncharacterized protein</fullName>
    </submittedName>
</protein>
<accession>A0ABQ6PZN6</accession>
<dbReference type="RefSeq" id="WP_338228197.1">
    <property type="nucleotide sequence ID" value="NZ_BTPE01000005.1"/>
</dbReference>
<dbReference type="Proteomes" id="UP001307705">
    <property type="component" value="Unassembled WGS sequence"/>
</dbReference>
<keyword evidence="1" id="KW-0472">Membrane</keyword>
<dbReference type="PROSITE" id="PS51257">
    <property type="entry name" value="PROKAR_LIPOPROTEIN"/>
    <property type="match status" value="1"/>
</dbReference>
<keyword evidence="1" id="KW-0812">Transmembrane</keyword>
<evidence type="ECO:0000313" key="3">
    <source>
        <dbReference type="Proteomes" id="UP001307705"/>
    </source>
</evidence>
<organism evidence="2 3">
    <name type="scientific">Algoriphagus taiwanensis</name>
    <dbReference type="NCBI Taxonomy" id="1445656"/>
    <lineage>
        <taxon>Bacteria</taxon>
        <taxon>Pseudomonadati</taxon>
        <taxon>Bacteroidota</taxon>
        <taxon>Cytophagia</taxon>
        <taxon>Cytophagales</taxon>
        <taxon>Cyclobacteriaceae</taxon>
        <taxon>Algoriphagus</taxon>
    </lineage>
</organism>
<proteinExistence type="predicted"/>
<gene>
    <name evidence="2" type="ORF">Ataiwa_16810</name>
</gene>
<comment type="caution">
    <text evidence="2">The sequence shown here is derived from an EMBL/GenBank/DDBJ whole genome shotgun (WGS) entry which is preliminary data.</text>
</comment>
<evidence type="ECO:0000256" key="1">
    <source>
        <dbReference type="SAM" id="Phobius"/>
    </source>
</evidence>
<keyword evidence="3" id="KW-1185">Reference proteome</keyword>
<reference evidence="2 3" key="1">
    <citation type="submission" date="2023-08" db="EMBL/GenBank/DDBJ databases">
        <title>Draft genome sequence of Algoriphagus taiwanensis.</title>
        <authorList>
            <person name="Takatani N."/>
            <person name="Hosokawa M."/>
            <person name="Sawabe T."/>
        </authorList>
    </citation>
    <scope>NUCLEOTIDE SEQUENCE [LARGE SCALE GENOMIC DNA]</scope>
    <source>
        <strain evidence="2 3">JCM 19755</strain>
    </source>
</reference>